<keyword evidence="7" id="KW-0482">Metalloprotease</keyword>
<dbReference type="InterPro" id="IPR003593">
    <property type="entry name" value="AAA+_ATPase"/>
</dbReference>
<dbReference type="GO" id="GO:0006508">
    <property type="term" value="P:proteolysis"/>
    <property type="evidence" value="ECO:0007669"/>
    <property type="project" value="UniProtKB-KW"/>
</dbReference>
<dbReference type="PANTHER" id="PTHR42960">
    <property type="entry name" value="YCF46 PROTEIN"/>
    <property type="match status" value="1"/>
</dbReference>
<evidence type="ECO:0000256" key="1">
    <source>
        <dbReference type="ARBA" id="ARBA00022741"/>
    </source>
</evidence>
<evidence type="ECO:0000256" key="3">
    <source>
        <dbReference type="ARBA" id="ARBA00038088"/>
    </source>
</evidence>
<sequence length="497" mass="54788">MKLSDRLEELVKACFTGIWIESHEHDDALLEMKQLCRENDWRLVNWDIDQGLRINGSPLGDDDGTTDPLSAIRSMRSFAGDDTPSIVVLTNFHRFLSSAEIMQALARQLVNGKSTRTIFVILSPVVQIPTELEKLFIVIDHPLPTREQLKEIAEGIATEEGELHGADGLETVLDAAMGLTRLEAENAFGLSLVRDSVIQPESVWELKASMLKKSGLLQLYKSSDDFTSLGGLDSLKAFCKRSLLQHGRDNPLKRPRGVLLLGVPGTGKSAFAKALGKETGRPTLILDVGALMGSLVGQTEQNVRRALKIADAMAPCILFIDEIEKALSGAAGSGQNDSGVSSRMLGTLLSWMNDHTSNVYLIATCNDITRMPPELSRAERFDGIVFLDLPQRDQKDRIWNQYITMFGLEAEQKRPADDKWTGAEIRACCRLSALLDIPLSQAGQNVVPVAVTATESVDRLRQWASGRCLDAEKSGIYQHDAKPQSRRRVSRSNPSQN</sequence>
<dbReference type="AlphaFoldDB" id="A0A518JR61"/>
<evidence type="ECO:0000256" key="4">
    <source>
        <dbReference type="ARBA" id="ARBA00040480"/>
    </source>
</evidence>
<dbReference type="Gene3D" id="3.40.50.300">
    <property type="entry name" value="P-loop containing nucleotide triphosphate hydrolases"/>
    <property type="match status" value="1"/>
</dbReference>
<evidence type="ECO:0000313" key="7">
    <source>
        <dbReference type="EMBL" id="QDV68025.1"/>
    </source>
</evidence>
<dbReference type="PANTHER" id="PTHR42960:SF1">
    <property type="entry name" value="YCF46 PROTEIN"/>
    <property type="match status" value="1"/>
</dbReference>
<dbReference type="SUPFAM" id="SSF52540">
    <property type="entry name" value="P-loop containing nucleoside triphosphate hydrolases"/>
    <property type="match status" value="2"/>
</dbReference>
<dbReference type="InterPro" id="IPR052381">
    <property type="entry name" value="AAA_domain_protein"/>
</dbReference>
<proteinExistence type="inferred from homology"/>
<dbReference type="RefSeq" id="WP_145093215.1">
    <property type="nucleotide sequence ID" value="NZ_CP036348.1"/>
</dbReference>
<keyword evidence="7" id="KW-0378">Hydrolase</keyword>
<evidence type="ECO:0000256" key="5">
    <source>
        <dbReference type="SAM" id="MobiDB-lite"/>
    </source>
</evidence>
<dbReference type="GO" id="GO:0016887">
    <property type="term" value="F:ATP hydrolysis activity"/>
    <property type="evidence" value="ECO:0007669"/>
    <property type="project" value="InterPro"/>
</dbReference>
<dbReference type="GO" id="GO:0005524">
    <property type="term" value="F:ATP binding"/>
    <property type="evidence" value="ECO:0007669"/>
    <property type="project" value="UniProtKB-KW"/>
</dbReference>
<keyword evidence="7" id="KW-0645">Protease</keyword>
<dbReference type="EMBL" id="CP036348">
    <property type="protein sequence ID" value="QDV68025.1"/>
    <property type="molecule type" value="Genomic_DNA"/>
</dbReference>
<evidence type="ECO:0000256" key="2">
    <source>
        <dbReference type="ARBA" id="ARBA00022840"/>
    </source>
</evidence>
<gene>
    <name evidence="7" type="primary">ftsH4_1</name>
    <name evidence="7" type="ORF">Poly24_17310</name>
</gene>
<organism evidence="7 8">
    <name type="scientific">Rosistilla carotiformis</name>
    <dbReference type="NCBI Taxonomy" id="2528017"/>
    <lineage>
        <taxon>Bacteria</taxon>
        <taxon>Pseudomonadati</taxon>
        <taxon>Planctomycetota</taxon>
        <taxon>Planctomycetia</taxon>
        <taxon>Pirellulales</taxon>
        <taxon>Pirellulaceae</taxon>
        <taxon>Rosistilla</taxon>
    </lineage>
</organism>
<dbReference type="Pfam" id="PF00004">
    <property type="entry name" value="AAA"/>
    <property type="match status" value="1"/>
</dbReference>
<keyword evidence="8" id="KW-1185">Reference proteome</keyword>
<dbReference type="KEGG" id="rcf:Poly24_17310"/>
<protein>
    <recommendedName>
        <fullName evidence="4">Uncharacterized AAA domain-containing protein ycf46</fullName>
    </recommendedName>
</protein>
<reference evidence="7 8" key="1">
    <citation type="submission" date="2019-02" db="EMBL/GenBank/DDBJ databases">
        <title>Deep-cultivation of Planctomycetes and their phenomic and genomic characterization uncovers novel biology.</title>
        <authorList>
            <person name="Wiegand S."/>
            <person name="Jogler M."/>
            <person name="Boedeker C."/>
            <person name="Pinto D."/>
            <person name="Vollmers J."/>
            <person name="Rivas-Marin E."/>
            <person name="Kohn T."/>
            <person name="Peeters S.H."/>
            <person name="Heuer A."/>
            <person name="Rast P."/>
            <person name="Oberbeckmann S."/>
            <person name="Bunk B."/>
            <person name="Jeske O."/>
            <person name="Meyerdierks A."/>
            <person name="Storesund J.E."/>
            <person name="Kallscheuer N."/>
            <person name="Luecker S."/>
            <person name="Lage O.M."/>
            <person name="Pohl T."/>
            <person name="Merkel B.J."/>
            <person name="Hornburger P."/>
            <person name="Mueller R.-W."/>
            <person name="Bruemmer F."/>
            <person name="Labrenz M."/>
            <person name="Spormann A.M."/>
            <person name="Op den Camp H."/>
            <person name="Overmann J."/>
            <person name="Amann R."/>
            <person name="Jetten M.S.M."/>
            <person name="Mascher T."/>
            <person name="Medema M.H."/>
            <person name="Devos D.P."/>
            <person name="Kaster A.-K."/>
            <person name="Ovreas L."/>
            <person name="Rohde M."/>
            <person name="Galperin M.Y."/>
            <person name="Jogler C."/>
        </authorList>
    </citation>
    <scope>NUCLEOTIDE SEQUENCE [LARGE SCALE GENOMIC DNA]</scope>
    <source>
        <strain evidence="7 8">Poly24</strain>
    </source>
</reference>
<feature type="region of interest" description="Disordered" evidence="5">
    <location>
        <begin position="474"/>
        <end position="497"/>
    </location>
</feature>
<keyword evidence="2" id="KW-0067">ATP-binding</keyword>
<name>A0A518JR61_9BACT</name>
<dbReference type="GO" id="GO:0008237">
    <property type="term" value="F:metallopeptidase activity"/>
    <property type="evidence" value="ECO:0007669"/>
    <property type="project" value="UniProtKB-KW"/>
</dbReference>
<comment type="similarity">
    <text evidence="3">Belongs to the AAA ATPase family. Highly divergent.</text>
</comment>
<keyword evidence="1" id="KW-0547">Nucleotide-binding</keyword>
<accession>A0A518JR61</accession>
<dbReference type="OrthoDB" id="9806903at2"/>
<dbReference type="Proteomes" id="UP000315082">
    <property type="component" value="Chromosome"/>
</dbReference>
<dbReference type="InterPro" id="IPR003959">
    <property type="entry name" value="ATPase_AAA_core"/>
</dbReference>
<feature type="compositionally biased region" description="Basic and acidic residues" evidence="5">
    <location>
        <begin position="474"/>
        <end position="483"/>
    </location>
</feature>
<dbReference type="InterPro" id="IPR027417">
    <property type="entry name" value="P-loop_NTPase"/>
</dbReference>
<dbReference type="SMART" id="SM00382">
    <property type="entry name" value="AAA"/>
    <property type="match status" value="1"/>
</dbReference>
<evidence type="ECO:0000259" key="6">
    <source>
        <dbReference type="SMART" id="SM00382"/>
    </source>
</evidence>
<evidence type="ECO:0000313" key="8">
    <source>
        <dbReference type="Proteomes" id="UP000315082"/>
    </source>
</evidence>
<feature type="domain" description="AAA+ ATPase" evidence="6">
    <location>
        <begin position="254"/>
        <end position="391"/>
    </location>
</feature>